<dbReference type="InterPro" id="IPR015300">
    <property type="entry name" value="DNA-bd_pseudobarrel_sf"/>
</dbReference>
<gene>
    <name evidence="8" type="primary">ARF13_2</name>
    <name evidence="8" type="ORF">Zm00014a_017231</name>
</gene>
<evidence type="ECO:0000259" key="7">
    <source>
        <dbReference type="PROSITE" id="PS50863"/>
    </source>
</evidence>
<reference evidence="8 9" key="1">
    <citation type="journal article" date="2018" name="Nat. Genet.">
        <title>Extensive intraspecific gene order and gene structural variations between Mo17 and other maize genomes.</title>
        <authorList>
            <person name="Sun S."/>
            <person name="Zhou Y."/>
            <person name="Chen J."/>
            <person name="Shi J."/>
            <person name="Zhao H."/>
            <person name="Zhao H."/>
            <person name="Song W."/>
            <person name="Zhang M."/>
            <person name="Cui Y."/>
            <person name="Dong X."/>
            <person name="Liu H."/>
            <person name="Ma X."/>
            <person name="Jiao Y."/>
            <person name="Wang B."/>
            <person name="Wei X."/>
            <person name="Stein J.C."/>
            <person name="Glaubitz J.C."/>
            <person name="Lu F."/>
            <person name="Yu G."/>
            <person name="Liang C."/>
            <person name="Fengler K."/>
            <person name="Li B."/>
            <person name="Rafalski A."/>
            <person name="Schnable P.S."/>
            <person name="Ware D.H."/>
            <person name="Buckler E.S."/>
            <person name="Lai J."/>
        </authorList>
    </citation>
    <scope>NUCLEOTIDE SEQUENCE [LARGE SCALE GENOMIC DNA]</scope>
    <source>
        <strain evidence="9">cv. Missouri 17</strain>
        <tissue evidence="8">Seedling</tissue>
    </source>
</reference>
<dbReference type="Pfam" id="PF02362">
    <property type="entry name" value="B3"/>
    <property type="match status" value="1"/>
</dbReference>
<dbReference type="OrthoDB" id="1414159at2759"/>
<dbReference type="SUPFAM" id="SSF101936">
    <property type="entry name" value="DNA-binding pseudobarrel domain"/>
    <property type="match status" value="1"/>
</dbReference>
<dbReference type="Gene3D" id="2.40.330.10">
    <property type="entry name" value="DNA-binding pseudobarrel domain"/>
    <property type="match status" value="1"/>
</dbReference>
<sequence>MEPQPPLPLANGHGNSIVDRDVWLACAAPLSRLPTVGDDVYYFPDGHAEQCPAHLPAPLPAPHFFPCTVTDISLGADDKTDEVFAKISLRPGLAAASRPDPGSSNSPPREPLSYSIKELSQSDANGGGSFCVPRYCGDHVWPKVDFEADPPMQNLVMHDTTGKQWEFRHVYRAKQPRHVLTTGWSKFVNAKLLVAGDIIVFMRRPNGDLIVGLRRMPRYAGTLHRPGTGGDAQDPDQPPPPPPRNALARVPPKDVMEAARLAAEGRPFTVTYYPRKAAGEFVVPRNEVEGVLDTLWEPGSHVLMQFAEAEDTRRTMWADGHVKAIHQKIWRALEIDWDVASSAISAQLGRFVNAWQVQRIAYPSICGGLGDLCYPLPLMESESQVMAMILEQMPPRTSASPPNNPPRPGPGQKVNTIMLFGATIHVVQSDTDDDGYEQLNRDPPPNAAGGGDDMDHDSAENI</sequence>
<dbReference type="GO" id="GO:0003677">
    <property type="term" value="F:DNA binding"/>
    <property type="evidence" value="ECO:0007669"/>
    <property type="project" value="UniProtKB-KW"/>
</dbReference>
<evidence type="ECO:0000256" key="2">
    <source>
        <dbReference type="ARBA" id="ARBA00023015"/>
    </source>
</evidence>
<dbReference type="KEGG" id="zma:100283112"/>
<keyword evidence="5" id="KW-0539">Nucleus</keyword>
<evidence type="ECO:0000256" key="6">
    <source>
        <dbReference type="SAM" id="MobiDB-lite"/>
    </source>
</evidence>
<feature type="region of interest" description="Disordered" evidence="6">
    <location>
        <begin position="221"/>
        <end position="248"/>
    </location>
</feature>
<name>A0A3L6G8I4_MAIZE</name>
<dbReference type="SMART" id="SM01019">
    <property type="entry name" value="B3"/>
    <property type="match status" value="1"/>
</dbReference>
<dbReference type="SMR" id="A0A3L6G8I4"/>
<protein>
    <submittedName>
        <fullName evidence="8">Auxin response factor 13</fullName>
    </submittedName>
</protein>
<dbReference type="PANTHER" id="PTHR31384:SF94">
    <property type="entry name" value="AUXIN RESPONSE FACTOR 17"/>
    <property type="match status" value="1"/>
</dbReference>
<evidence type="ECO:0000256" key="4">
    <source>
        <dbReference type="ARBA" id="ARBA00023163"/>
    </source>
</evidence>
<keyword evidence="2" id="KW-0805">Transcription regulation</keyword>
<organism evidence="8 9">
    <name type="scientific">Zea mays</name>
    <name type="common">Maize</name>
    <dbReference type="NCBI Taxonomy" id="4577"/>
    <lineage>
        <taxon>Eukaryota</taxon>
        <taxon>Viridiplantae</taxon>
        <taxon>Streptophyta</taxon>
        <taxon>Embryophyta</taxon>
        <taxon>Tracheophyta</taxon>
        <taxon>Spermatophyta</taxon>
        <taxon>Magnoliopsida</taxon>
        <taxon>Liliopsida</taxon>
        <taxon>Poales</taxon>
        <taxon>Poaceae</taxon>
        <taxon>PACMAD clade</taxon>
        <taxon>Panicoideae</taxon>
        <taxon>Andropogonodae</taxon>
        <taxon>Andropogoneae</taxon>
        <taxon>Tripsacinae</taxon>
        <taxon>Zea</taxon>
    </lineage>
</organism>
<accession>A0A3L6G8I4</accession>
<keyword evidence="3" id="KW-0238">DNA-binding</keyword>
<evidence type="ECO:0000313" key="8">
    <source>
        <dbReference type="EMBL" id="PWZ44720.1"/>
    </source>
</evidence>
<evidence type="ECO:0000256" key="3">
    <source>
        <dbReference type="ARBA" id="ARBA00023125"/>
    </source>
</evidence>
<evidence type="ECO:0000256" key="5">
    <source>
        <dbReference type="ARBA" id="ARBA00023242"/>
    </source>
</evidence>
<dbReference type="GO" id="GO:0005634">
    <property type="term" value="C:nucleus"/>
    <property type="evidence" value="ECO:0007669"/>
    <property type="project" value="UniProtKB-SubCell"/>
</dbReference>
<proteinExistence type="predicted"/>
<dbReference type="Proteomes" id="UP000251960">
    <property type="component" value="Chromosome 10"/>
</dbReference>
<dbReference type="InterPro" id="IPR044835">
    <property type="entry name" value="ARF_plant"/>
</dbReference>
<feature type="region of interest" description="Disordered" evidence="6">
    <location>
        <begin position="430"/>
        <end position="462"/>
    </location>
</feature>
<feature type="region of interest" description="Disordered" evidence="6">
    <location>
        <begin position="93"/>
        <end position="113"/>
    </location>
</feature>
<dbReference type="CDD" id="cd10017">
    <property type="entry name" value="B3_DNA"/>
    <property type="match status" value="1"/>
</dbReference>
<feature type="domain" description="TF-B3" evidence="7">
    <location>
        <begin position="155"/>
        <end position="217"/>
    </location>
</feature>
<dbReference type="AlphaFoldDB" id="A0A3L6G8I4"/>
<evidence type="ECO:0000256" key="1">
    <source>
        <dbReference type="ARBA" id="ARBA00004123"/>
    </source>
</evidence>
<feature type="region of interest" description="Disordered" evidence="6">
    <location>
        <begin position="394"/>
        <end position="414"/>
    </location>
</feature>
<evidence type="ECO:0000313" key="9">
    <source>
        <dbReference type="Proteomes" id="UP000251960"/>
    </source>
</evidence>
<dbReference type="PANTHER" id="PTHR31384">
    <property type="entry name" value="AUXIN RESPONSE FACTOR 4-RELATED"/>
    <property type="match status" value="1"/>
</dbReference>
<dbReference type="GO" id="GO:0009725">
    <property type="term" value="P:response to hormone"/>
    <property type="evidence" value="ECO:0007669"/>
    <property type="project" value="InterPro"/>
</dbReference>
<dbReference type="InterPro" id="IPR003340">
    <property type="entry name" value="B3_DNA-bd"/>
</dbReference>
<dbReference type="GO" id="GO:0006355">
    <property type="term" value="P:regulation of DNA-templated transcription"/>
    <property type="evidence" value="ECO:0007669"/>
    <property type="project" value="InterPro"/>
</dbReference>
<comment type="caution">
    <text evidence="8">The sequence shown here is derived from an EMBL/GenBank/DDBJ whole genome shotgun (WGS) entry which is preliminary data.</text>
</comment>
<comment type="subcellular location">
    <subcellularLocation>
        <location evidence="1">Nucleus</location>
    </subcellularLocation>
</comment>
<dbReference type="EMBL" id="NCVQ01000002">
    <property type="protein sequence ID" value="PWZ44720.1"/>
    <property type="molecule type" value="Genomic_DNA"/>
</dbReference>
<dbReference type="PROSITE" id="PS50863">
    <property type="entry name" value="B3"/>
    <property type="match status" value="1"/>
</dbReference>
<dbReference type="ExpressionAtlas" id="A0A3L6G8I4">
    <property type="expression patterns" value="baseline and differential"/>
</dbReference>
<keyword evidence="4" id="KW-0804">Transcription</keyword>
<dbReference type="OMA" id="IAYPSIC"/>